<dbReference type="PROSITE" id="PS50263">
    <property type="entry name" value="CN_HYDROLASE"/>
    <property type="match status" value="1"/>
</dbReference>
<sequence>RDVSKVVNLGLIQMSCTADVQANFEKTLGYIEDAAARGAQVICTQELFKSLYFCQSEDPGQFDLAEEVAQDSPTVQTLRKLAKDLQIVLIASLFEERALGIYHNTAVVIDADGGFLGKYRKMHIPDDPHYYEKFYFTPGDLGYKVFHTQYADIGVLICWDQWFPEAARLLALQGAEIICIPTAIGYSRLEEGPTYDQAWQIVQRGHAVANACFLAAVNRVGFEADPSIALPTSQDYPSGVGPNRESGIKFWGQSFVTDPDGSILKLASKDQEEIVICPIDLNMI</sequence>
<dbReference type="PANTHER" id="PTHR43674:SF2">
    <property type="entry name" value="BETA-UREIDOPROPIONASE"/>
    <property type="match status" value="1"/>
</dbReference>
<dbReference type="CDD" id="cd07573">
    <property type="entry name" value="CPA"/>
    <property type="match status" value="1"/>
</dbReference>
<organism evidence="3">
    <name type="scientific">marine sediment metagenome</name>
    <dbReference type="NCBI Taxonomy" id="412755"/>
    <lineage>
        <taxon>unclassified sequences</taxon>
        <taxon>metagenomes</taxon>
        <taxon>ecological metagenomes</taxon>
    </lineage>
</organism>
<dbReference type="AlphaFoldDB" id="X0TAV3"/>
<comment type="caution">
    <text evidence="3">The sequence shown here is derived from an EMBL/GenBank/DDBJ whole genome shotgun (WGS) entry which is preliminary data.</text>
</comment>
<feature type="non-terminal residue" evidence="3">
    <location>
        <position position="1"/>
    </location>
</feature>
<evidence type="ECO:0000259" key="2">
    <source>
        <dbReference type="PROSITE" id="PS50263"/>
    </source>
</evidence>
<dbReference type="GO" id="GO:0050126">
    <property type="term" value="F:N-carbamoylputrescine amidase activity"/>
    <property type="evidence" value="ECO:0007669"/>
    <property type="project" value="TreeGrafter"/>
</dbReference>
<evidence type="ECO:0000256" key="1">
    <source>
        <dbReference type="ARBA" id="ARBA00022801"/>
    </source>
</evidence>
<evidence type="ECO:0000313" key="3">
    <source>
        <dbReference type="EMBL" id="GAF90334.1"/>
    </source>
</evidence>
<protein>
    <recommendedName>
        <fullName evidence="2">CN hydrolase domain-containing protein</fullName>
    </recommendedName>
</protein>
<dbReference type="SUPFAM" id="SSF56317">
    <property type="entry name" value="Carbon-nitrogen hydrolase"/>
    <property type="match status" value="1"/>
</dbReference>
<keyword evidence="1" id="KW-0378">Hydrolase</keyword>
<proteinExistence type="predicted"/>
<dbReference type="PANTHER" id="PTHR43674">
    <property type="entry name" value="NITRILASE C965.09-RELATED"/>
    <property type="match status" value="1"/>
</dbReference>
<feature type="non-terminal residue" evidence="3">
    <location>
        <position position="284"/>
    </location>
</feature>
<accession>X0TAV3</accession>
<dbReference type="InterPro" id="IPR036526">
    <property type="entry name" value="C-N_Hydrolase_sf"/>
</dbReference>
<name>X0TAV3_9ZZZZ</name>
<dbReference type="EMBL" id="BARS01015427">
    <property type="protein sequence ID" value="GAF90334.1"/>
    <property type="molecule type" value="Genomic_DNA"/>
</dbReference>
<dbReference type="FunFam" id="3.60.110.10:FF:000010">
    <property type="entry name" value="Carbon-nitrogen hydrolase"/>
    <property type="match status" value="1"/>
</dbReference>
<dbReference type="InterPro" id="IPR050345">
    <property type="entry name" value="Aliph_Amidase/BUP"/>
</dbReference>
<feature type="domain" description="CN hydrolase" evidence="2">
    <location>
        <begin position="7"/>
        <end position="281"/>
    </location>
</feature>
<gene>
    <name evidence="3" type="ORF">S01H1_25527</name>
</gene>
<dbReference type="GO" id="GO:0033388">
    <property type="term" value="P:putrescine biosynthetic process from arginine"/>
    <property type="evidence" value="ECO:0007669"/>
    <property type="project" value="TreeGrafter"/>
</dbReference>
<reference evidence="3" key="1">
    <citation type="journal article" date="2014" name="Front. Microbiol.">
        <title>High frequency of phylogenetically diverse reductive dehalogenase-homologous genes in deep subseafloor sedimentary metagenomes.</title>
        <authorList>
            <person name="Kawai M."/>
            <person name="Futagami T."/>
            <person name="Toyoda A."/>
            <person name="Takaki Y."/>
            <person name="Nishi S."/>
            <person name="Hori S."/>
            <person name="Arai W."/>
            <person name="Tsubouchi T."/>
            <person name="Morono Y."/>
            <person name="Uchiyama I."/>
            <person name="Ito T."/>
            <person name="Fujiyama A."/>
            <person name="Inagaki F."/>
            <person name="Takami H."/>
        </authorList>
    </citation>
    <scope>NUCLEOTIDE SEQUENCE</scope>
    <source>
        <strain evidence="3">Expedition CK06-06</strain>
    </source>
</reference>
<dbReference type="Pfam" id="PF00795">
    <property type="entry name" value="CN_hydrolase"/>
    <property type="match status" value="1"/>
</dbReference>
<dbReference type="InterPro" id="IPR003010">
    <property type="entry name" value="C-N_Hydrolase"/>
</dbReference>
<dbReference type="Gene3D" id="3.60.110.10">
    <property type="entry name" value="Carbon-nitrogen hydrolase"/>
    <property type="match status" value="1"/>
</dbReference>